<reference evidence="2" key="1">
    <citation type="journal article" date="2023" name="Science">
        <title>Elucidation of the pathway for biosynthesis of saponin adjuvants from the soapbark tree.</title>
        <authorList>
            <person name="Reed J."/>
            <person name="Orme A."/>
            <person name="El-Demerdash A."/>
            <person name="Owen C."/>
            <person name="Martin L.B.B."/>
            <person name="Misra R.C."/>
            <person name="Kikuchi S."/>
            <person name="Rejzek M."/>
            <person name="Martin A.C."/>
            <person name="Harkess A."/>
            <person name="Leebens-Mack J."/>
            <person name="Louveau T."/>
            <person name="Stephenson M.J."/>
            <person name="Osbourn A."/>
        </authorList>
    </citation>
    <scope>NUCLEOTIDE SEQUENCE</scope>
    <source>
        <strain evidence="2">S10</strain>
    </source>
</reference>
<keyword evidence="1" id="KW-1133">Transmembrane helix</keyword>
<dbReference type="KEGG" id="qsa:O6P43_008006"/>
<accession>A0AAD7PW83</accession>
<name>A0AAD7PW83_QUISA</name>
<protein>
    <submittedName>
        <fullName evidence="2">Uncharacterized protein</fullName>
    </submittedName>
</protein>
<evidence type="ECO:0000256" key="1">
    <source>
        <dbReference type="SAM" id="Phobius"/>
    </source>
</evidence>
<dbReference type="EMBL" id="JARAOO010000004">
    <property type="protein sequence ID" value="KAJ7969702.1"/>
    <property type="molecule type" value="Genomic_DNA"/>
</dbReference>
<evidence type="ECO:0000313" key="2">
    <source>
        <dbReference type="EMBL" id="KAJ7969702.1"/>
    </source>
</evidence>
<keyword evidence="3" id="KW-1185">Reference proteome</keyword>
<sequence>MNKYEEYEYWSWFCFRDILYILEDNKDNFLKIMNNLPFKPEVFPVQVMLAIVSFGTGSPNIFNAVLNGETGLKVDVTAVCTRTGRFLLHAAAGALNFDMVDKLMSRRETYYDLRCNQGMLPFTYALLAFRFVCHSFSFTLLLLNI</sequence>
<gene>
    <name evidence="2" type="ORF">O6P43_008006</name>
</gene>
<proteinExistence type="predicted"/>
<keyword evidence="1" id="KW-0812">Transmembrane</keyword>
<feature type="transmembrane region" description="Helical" evidence="1">
    <location>
        <begin position="122"/>
        <end position="143"/>
    </location>
</feature>
<comment type="caution">
    <text evidence="2">The sequence shown here is derived from an EMBL/GenBank/DDBJ whole genome shotgun (WGS) entry which is preliminary data.</text>
</comment>
<evidence type="ECO:0000313" key="3">
    <source>
        <dbReference type="Proteomes" id="UP001163823"/>
    </source>
</evidence>
<dbReference type="Proteomes" id="UP001163823">
    <property type="component" value="Chromosome 4"/>
</dbReference>
<dbReference type="AlphaFoldDB" id="A0AAD7PW83"/>
<organism evidence="2 3">
    <name type="scientific">Quillaja saponaria</name>
    <name type="common">Soap bark tree</name>
    <dbReference type="NCBI Taxonomy" id="32244"/>
    <lineage>
        <taxon>Eukaryota</taxon>
        <taxon>Viridiplantae</taxon>
        <taxon>Streptophyta</taxon>
        <taxon>Embryophyta</taxon>
        <taxon>Tracheophyta</taxon>
        <taxon>Spermatophyta</taxon>
        <taxon>Magnoliopsida</taxon>
        <taxon>eudicotyledons</taxon>
        <taxon>Gunneridae</taxon>
        <taxon>Pentapetalae</taxon>
        <taxon>rosids</taxon>
        <taxon>fabids</taxon>
        <taxon>Fabales</taxon>
        <taxon>Quillajaceae</taxon>
        <taxon>Quillaja</taxon>
    </lineage>
</organism>
<keyword evidence="1" id="KW-0472">Membrane</keyword>